<feature type="compositionally biased region" description="Basic residues" evidence="1">
    <location>
        <begin position="1"/>
        <end position="10"/>
    </location>
</feature>
<organism evidence="2">
    <name type="scientific">uncultured Rubrobacteraceae bacterium</name>
    <dbReference type="NCBI Taxonomy" id="349277"/>
    <lineage>
        <taxon>Bacteria</taxon>
        <taxon>Bacillati</taxon>
        <taxon>Actinomycetota</taxon>
        <taxon>Rubrobacteria</taxon>
        <taxon>Rubrobacterales</taxon>
        <taxon>Rubrobacteraceae</taxon>
        <taxon>environmental samples</taxon>
    </lineage>
</organism>
<evidence type="ECO:0000313" key="2">
    <source>
        <dbReference type="EMBL" id="CAA9433152.1"/>
    </source>
</evidence>
<reference evidence="2" key="1">
    <citation type="submission" date="2020-02" db="EMBL/GenBank/DDBJ databases">
        <authorList>
            <person name="Meier V. D."/>
        </authorList>
    </citation>
    <scope>NUCLEOTIDE SEQUENCE</scope>
    <source>
        <strain evidence="2">AVDCRST_MAG03</strain>
    </source>
</reference>
<feature type="compositionally biased region" description="Basic and acidic residues" evidence="1">
    <location>
        <begin position="16"/>
        <end position="30"/>
    </location>
</feature>
<gene>
    <name evidence="2" type="ORF">AVDCRST_MAG03-3386</name>
</gene>
<accession>A0A6J4Q4Z5</accession>
<evidence type="ECO:0000256" key="1">
    <source>
        <dbReference type="SAM" id="MobiDB-lite"/>
    </source>
</evidence>
<protein>
    <submittedName>
        <fullName evidence="2">Uncharacterized protein</fullName>
    </submittedName>
</protein>
<feature type="non-terminal residue" evidence="2">
    <location>
        <position position="1"/>
    </location>
</feature>
<name>A0A6J4Q4Z5_9ACTN</name>
<feature type="non-terminal residue" evidence="2">
    <location>
        <position position="48"/>
    </location>
</feature>
<dbReference type="AlphaFoldDB" id="A0A6J4Q4Z5"/>
<sequence>GLRPRRRVSRPPRPALDARTRRAPRWDARGGEQPGRRNPRPRPHPDPV</sequence>
<dbReference type="EMBL" id="CADCUT010000204">
    <property type="protein sequence ID" value="CAA9433152.1"/>
    <property type="molecule type" value="Genomic_DNA"/>
</dbReference>
<proteinExistence type="predicted"/>
<feature type="region of interest" description="Disordered" evidence="1">
    <location>
        <begin position="1"/>
        <end position="48"/>
    </location>
</feature>